<proteinExistence type="predicted"/>
<dbReference type="InParanoid" id="A0A0D0AGR1"/>
<dbReference type="EMBL" id="KN835458">
    <property type="protein sequence ID" value="KIK37339.1"/>
    <property type="molecule type" value="Genomic_DNA"/>
</dbReference>
<dbReference type="InterPro" id="IPR046521">
    <property type="entry name" value="DUF6698"/>
</dbReference>
<keyword evidence="2" id="KW-1185">Reference proteome</keyword>
<reference evidence="1 2" key="1">
    <citation type="submission" date="2014-04" db="EMBL/GenBank/DDBJ databases">
        <authorList>
            <consortium name="DOE Joint Genome Institute"/>
            <person name="Kuo A."/>
            <person name="Ruytinx J."/>
            <person name="Rineau F."/>
            <person name="Colpaert J."/>
            <person name="Kohler A."/>
            <person name="Nagy L.G."/>
            <person name="Floudas D."/>
            <person name="Copeland A."/>
            <person name="Barry K.W."/>
            <person name="Cichocki N."/>
            <person name="Veneault-Fourrey C."/>
            <person name="LaButti K."/>
            <person name="Lindquist E.A."/>
            <person name="Lipzen A."/>
            <person name="Lundell T."/>
            <person name="Morin E."/>
            <person name="Murat C."/>
            <person name="Sun H."/>
            <person name="Tunlid A."/>
            <person name="Henrissat B."/>
            <person name="Grigoriev I.V."/>
            <person name="Hibbett D.S."/>
            <person name="Martin F."/>
            <person name="Nordberg H.P."/>
            <person name="Cantor M.N."/>
            <person name="Hua S.X."/>
        </authorList>
    </citation>
    <scope>NUCLEOTIDE SEQUENCE [LARGE SCALE GENOMIC DNA]</scope>
    <source>
        <strain evidence="1 2">UH-Slu-Lm8-n1</strain>
    </source>
</reference>
<reference evidence="2" key="2">
    <citation type="submission" date="2015-01" db="EMBL/GenBank/DDBJ databases">
        <title>Evolutionary Origins and Diversification of the Mycorrhizal Mutualists.</title>
        <authorList>
            <consortium name="DOE Joint Genome Institute"/>
            <consortium name="Mycorrhizal Genomics Consortium"/>
            <person name="Kohler A."/>
            <person name="Kuo A."/>
            <person name="Nagy L.G."/>
            <person name="Floudas D."/>
            <person name="Copeland A."/>
            <person name="Barry K.W."/>
            <person name="Cichocki N."/>
            <person name="Veneault-Fourrey C."/>
            <person name="LaButti K."/>
            <person name="Lindquist E.A."/>
            <person name="Lipzen A."/>
            <person name="Lundell T."/>
            <person name="Morin E."/>
            <person name="Murat C."/>
            <person name="Riley R."/>
            <person name="Ohm R."/>
            <person name="Sun H."/>
            <person name="Tunlid A."/>
            <person name="Henrissat B."/>
            <person name="Grigoriev I.V."/>
            <person name="Hibbett D.S."/>
            <person name="Martin F."/>
        </authorList>
    </citation>
    <scope>NUCLEOTIDE SEQUENCE [LARGE SCALE GENOMIC DNA]</scope>
    <source>
        <strain evidence="2">UH-Slu-Lm8-n1</strain>
    </source>
</reference>
<dbReference type="AlphaFoldDB" id="A0A0D0AGR1"/>
<name>A0A0D0AGR1_9AGAM</name>
<organism evidence="1 2">
    <name type="scientific">Suillus luteus UH-Slu-Lm8-n1</name>
    <dbReference type="NCBI Taxonomy" id="930992"/>
    <lineage>
        <taxon>Eukaryota</taxon>
        <taxon>Fungi</taxon>
        <taxon>Dikarya</taxon>
        <taxon>Basidiomycota</taxon>
        <taxon>Agaricomycotina</taxon>
        <taxon>Agaricomycetes</taxon>
        <taxon>Agaricomycetidae</taxon>
        <taxon>Boletales</taxon>
        <taxon>Suillineae</taxon>
        <taxon>Suillaceae</taxon>
        <taxon>Suillus</taxon>
    </lineage>
</organism>
<dbReference type="HOGENOM" id="CLU_575122_0_0_1"/>
<dbReference type="Proteomes" id="UP000054485">
    <property type="component" value="Unassembled WGS sequence"/>
</dbReference>
<dbReference type="OrthoDB" id="775260at2759"/>
<protein>
    <submittedName>
        <fullName evidence="1">Unplaced genomic scaffold CY34scaffold_327, whole genome shotgun sequence</fullName>
    </submittedName>
</protein>
<dbReference type="STRING" id="930992.A0A0D0AGR1"/>
<gene>
    <name evidence="1" type="ORF">CY34DRAFT_15767</name>
</gene>
<sequence length="475" mass="53461">MEPNSYHMGYVYTPISGLDHDSAELHEWFVRPLVNRAQSESLLDLFPNDYDTFPESLLASICAMLAMILRTRFPGQIKNKFSMQALLDEEGHQLALFRTFRSSGDPLAIELNAWLTDSVGPTDLLKSVAGLEERLMQSGDDEVDLIADLASIIHFSDYVFDSAYLTYHQLTKGASGARGQNLVPPLSCNVKIDHSFHHEWTGALLFPAGIDWSNPETKTKLQSGENITRGNARIHGMTHVTLPSVAYIATQVRFALTLSPVFSRTDTITDSERFYNFILDVFEDPDEKQEVDALVVWRNRQVFPSYSTTQRPLAKNRTGVLLCPAGIDWSNPEFDKIYAMKWQDRCHWLNSQGHSSKWRNFLVELSYFTMSEFLSELWVDHSAGSKVRVFLLYARVDDMIKEGLLDETKELQAIASSPSDAVIAGPSHELAVQQTDCTVGIYQSIGEFCQPFSAIATHSVIGNKEFHDSLTSPNF</sequence>
<evidence type="ECO:0000313" key="2">
    <source>
        <dbReference type="Proteomes" id="UP000054485"/>
    </source>
</evidence>
<accession>A0A0D0AGR1</accession>
<dbReference type="Pfam" id="PF20414">
    <property type="entry name" value="DUF6698"/>
    <property type="match status" value="2"/>
</dbReference>
<evidence type="ECO:0000313" key="1">
    <source>
        <dbReference type="EMBL" id="KIK37339.1"/>
    </source>
</evidence>
<dbReference type="Gene3D" id="1.10.287.890">
    <property type="entry name" value="Crystal structure of tRNA isopentenylpyrophosphate transferase (bh2366) domain"/>
    <property type="match status" value="1"/>
</dbReference>